<dbReference type="InterPro" id="IPR025307">
    <property type="entry name" value="FIIND_dom"/>
</dbReference>
<dbReference type="GO" id="GO:0000445">
    <property type="term" value="C:THO complex part of transcription export complex"/>
    <property type="evidence" value="ECO:0007669"/>
    <property type="project" value="TreeGrafter"/>
</dbReference>
<proteinExistence type="predicted"/>
<dbReference type="AlphaFoldDB" id="A0A8C7Y7G4"/>
<reference evidence="6" key="2">
    <citation type="submission" date="2025-09" db="UniProtKB">
        <authorList>
            <consortium name="Ensembl"/>
        </authorList>
    </citation>
    <scope>IDENTIFICATION</scope>
</reference>
<dbReference type="PANTHER" id="PTHR13265:SF1">
    <property type="entry name" value="CASPASE RECRUITMENT DOMAIN-CONTAINING PROTEIN 8"/>
    <property type="match status" value="1"/>
</dbReference>
<keyword evidence="2" id="KW-0963">Cytoplasm</keyword>
<dbReference type="PROSITE" id="PS51830">
    <property type="entry name" value="FIIND"/>
    <property type="match status" value="1"/>
</dbReference>
<dbReference type="GeneTree" id="ENSGT00650000094113"/>
<dbReference type="GO" id="GO:0006406">
    <property type="term" value="P:mRNA export from nucleus"/>
    <property type="evidence" value="ECO:0007669"/>
    <property type="project" value="TreeGrafter"/>
</dbReference>
<name>A0A8C7Y7G4_9TELE</name>
<evidence type="ECO:0000256" key="3">
    <source>
        <dbReference type="SAM" id="MobiDB-lite"/>
    </source>
</evidence>
<keyword evidence="7" id="KW-1185">Reference proteome</keyword>
<sequence>LQALILFQFLDSFLLTFLLGHKEVNGEESENQKASAEESGSRAADSPQTEALNGKEASYKLYCEKCKAIQKTHGSELVTPRRISRGRLQVQLEADVSYECSATGLVFEATEPVLVRYSILSWSKFAGFLGNSWKFAGPIFNVETVKKDASVLKSIQFPHCVCLAHPENEMTFGILHVKGNRPLIEPTVDHSGSHVKWNVTSLSPVGPIIQTPQPVDRHGVVLVYKQLGSSPHNYSFHIYLATNSASDIKVIVSTTLIRSQGSGQSQTERGAAAHQKKKTTLKNLDGRIIQVTSTVFFSLNYLSVIFSNEGLSSIRLKLKLSS</sequence>
<feature type="domain" description="FIIND" evidence="5">
    <location>
        <begin position="69"/>
        <end position="322"/>
    </location>
</feature>
<accession>A0A8C7Y7G4</accession>
<feature type="signal peptide" evidence="4">
    <location>
        <begin position="1"/>
        <end position="26"/>
    </location>
</feature>
<evidence type="ECO:0000259" key="5">
    <source>
        <dbReference type="PROSITE" id="PS51830"/>
    </source>
</evidence>
<feature type="chain" id="PRO_5034284977" evidence="4">
    <location>
        <begin position="27"/>
        <end position="322"/>
    </location>
</feature>
<dbReference type="Proteomes" id="UP000694383">
    <property type="component" value="Unplaced"/>
</dbReference>
<evidence type="ECO:0000313" key="7">
    <source>
        <dbReference type="Proteomes" id="UP000694383"/>
    </source>
</evidence>
<reference evidence="6" key="1">
    <citation type="submission" date="2025-08" db="UniProtKB">
        <authorList>
            <consortium name="Ensembl"/>
        </authorList>
    </citation>
    <scope>IDENTIFICATION</scope>
</reference>
<feature type="region of interest" description="Disordered" evidence="3">
    <location>
        <begin position="28"/>
        <end position="52"/>
    </location>
</feature>
<protein>
    <submittedName>
        <fullName evidence="6">Si:dkeyp-97b10.3</fullName>
    </submittedName>
</protein>
<keyword evidence="4" id="KW-0732">Signal</keyword>
<evidence type="ECO:0000256" key="1">
    <source>
        <dbReference type="ARBA" id="ARBA00004514"/>
    </source>
</evidence>
<comment type="subcellular location">
    <subcellularLocation>
        <location evidence="1">Cytoplasm</location>
        <location evidence="1">Cytosol</location>
    </subcellularLocation>
</comment>
<dbReference type="Pfam" id="PF13553">
    <property type="entry name" value="FIIND"/>
    <property type="match status" value="1"/>
</dbReference>
<organism evidence="6 7">
    <name type="scientific">Oryzias sinensis</name>
    <name type="common">Chinese medaka</name>
    <dbReference type="NCBI Taxonomy" id="183150"/>
    <lineage>
        <taxon>Eukaryota</taxon>
        <taxon>Metazoa</taxon>
        <taxon>Chordata</taxon>
        <taxon>Craniata</taxon>
        <taxon>Vertebrata</taxon>
        <taxon>Euteleostomi</taxon>
        <taxon>Actinopterygii</taxon>
        <taxon>Neopterygii</taxon>
        <taxon>Teleostei</taxon>
        <taxon>Neoteleostei</taxon>
        <taxon>Acanthomorphata</taxon>
        <taxon>Ovalentaria</taxon>
        <taxon>Atherinomorphae</taxon>
        <taxon>Beloniformes</taxon>
        <taxon>Adrianichthyidae</taxon>
        <taxon>Oryziinae</taxon>
        <taxon>Oryzias</taxon>
    </lineage>
</organism>
<evidence type="ECO:0000256" key="4">
    <source>
        <dbReference type="SAM" id="SignalP"/>
    </source>
</evidence>
<evidence type="ECO:0000256" key="2">
    <source>
        <dbReference type="ARBA" id="ARBA00022490"/>
    </source>
</evidence>
<dbReference type="Ensembl" id="ENSOSIT00000025912.1">
    <property type="protein sequence ID" value="ENSOSIP00000024549.1"/>
    <property type="gene ID" value="ENSOSIG00000012912.1"/>
</dbReference>
<dbReference type="GO" id="GO:0005829">
    <property type="term" value="C:cytosol"/>
    <property type="evidence" value="ECO:0007669"/>
    <property type="project" value="UniProtKB-SubCell"/>
</dbReference>
<dbReference type="PANTHER" id="PTHR13265">
    <property type="entry name" value="THO COMPLEX SUBUNIT 1"/>
    <property type="match status" value="1"/>
</dbReference>
<dbReference type="InterPro" id="IPR021861">
    <property type="entry name" value="THO_THOC1"/>
</dbReference>
<evidence type="ECO:0000313" key="6">
    <source>
        <dbReference type="Ensembl" id="ENSOSIP00000024549.1"/>
    </source>
</evidence>